<evidence type="ECO:0000256" key="6">
    <source>
        <dbReference type="ARBA" id="ARBA00022989"/>
    </source>
</evidence>
<feature type="transmembrane region" description="Helical" evidence="9">
    <location>
        <begin position="61"/>
        <end position="77"/>
    </location>
</feature>
<dbReference type="Gene3D" id="1.20.1720.10">
    <property type="entry name" value="Multidrug resistance protein D"/>
    <property type="match status" value="1"/>
</dbReference>
<reference evidence="11 12" key="1">
    <citation type="submission" date="2016-10" db="EMBL/GenBank/DDBJ databases">
        <authorList>
            <person name="de Groot N.N."/>
        </authorList>
    </citation>
    <scope>NUCLEOTIDE SEQUENCE [LARGE SCALE GENOMIC DNA]</scope>
    <source>
        <strain evidence="11 12">DSM 43794</strain>
    </source>
</reference>
<dbReference type="GO" id="GO:0042910">
    <property type="term" value="F:xenobiotic transmembrane transporter activity"/>
    <property type="evidence" value="ECO:0007669"/>
    <property type="project" value="InterPro"/>
</dbReference>
<evidence type="ECO:0000313" key="11">
    <source>
        <dbReference type="EMBL" id="SDR25955.1"/>
    </source>
</evidence>
<feature type="transmembrane region" description="Helical" evidence="9">
    <location>
        <begin position="396"/>
        <end position="416"/>
    </location>
</feature>
<accession>A0A1H1HKA8</accession>
<proteinExistence type="inferred from homology"/>
<evidence type="ECO:0000259" key="10">
    <source>
        <dbReference type="PROSITE" id="PS50850"/>
    </source>
</evidence>
<dbReference type="SUPFAM" id="SSF103473">
    <property type="entry name" value="MFS general substrate transporter"/>
    <property type="match status" value="1"/>
</dbReference>
<feature type="transmembrane region" description="Helical" evidence="9">
    <location>
        <begin position="128"/>
        <end position="147"/>
    </location>
</feature>
<feature type="transmembrane region" description="Helical" evidence="9">
    <location>
        <begin position="302"/>
        <end position="319"/>
    </location>
</feature>
<keyword evidence="4" id="KW-1003">Cell membrane</keyword>
<evidence type="ECO:0000256" key="3">
    <source>
        <dbReference type="ARBA" id="ARBA00022448"/>
    </source>
</evidence>
<feature type="domain" description="Major facilitator superfamily (MFS) profile" evidence="10">
    <location>
        <begin position="62"/>
        <end position="449"/>
    </location>
</feature>
<protein>
    <submittedName>
        <fullName evidence="11">MFS transporter, DHA1 family, bicyclomycin/chloramphenicol resistance protein</fullName>
    </submittedName>
</protein>
<feature type="transmembrane region" description="Helical" evidence="9">
    <location>
        <begin position="331"/>
        <end position="353"/>
    </location>
</feature>
<evidence type="ECO:0000313" key="12">
    <source>
        <dbReference type="Proteomes" id="UP000217103"/>
    </source>
</evidence>
<sequence>MSVPAEASGPAASDPLPQQTAASEAAPQAVTEAETGAETRGDAHAAESTGEVRPSWRGGRALLVVLGCLSAIGPLSIDTYLPALPAITSELLTGPAQVQLTLTACLIGVSMGQVVSGPLSDVLGRKRPLLAGMAGYTLASLLCAFAPTVQALIALRLLQGFTGGAALVVVRAIARDLYGGPALARIFATIMLVSGLAPILAPIAGAQLLNITSWRGIFLALGLLGVAMLVAVLAGVRETLPSAARQAGGLRRSVVSFGRLLREPSFMACGLAAGFGFGGMFLYISGSPFLLQEVYGVSPQTYSLVFGLNAFGLIAAAQTSGRLSGRVRPELLVVFGSLLTLAGASFLLVAVLAGMALPAVVVALFVAMCGAGFVMPGSGALALASQPSQVAGSASALLGVVQFAFGGLTAPLMGLFGGGSAAPMAAMWVTASFLGLAAFVLLRRLGGRRSVSAG</sequence>
<dbReference type="PANTHER" id="PTHR42718">
    <property type="entry name" value="MAJOR FACILITATOR SUPERFAMILY MULTIDRUG TRANSPORTER MFSC"/>
    <property type="match status" value="1"/>
</dbReference>
<dbReference type="EMBL" id="FNKK01000002">
    <property type="protein sequence ID" value="SDR25955.1"/>
    <property type="molecule type" value="Genomic_DNA"/>
</dbReference>
<keyword evidence="3" id="KW-0813">Transport</keyword>
<evidence type="ECO:0000256" key="5">
    <source>
        <dbReference type="ARBA" id="ARBA00022692"/>
    </source>
</evidence>
<dbReference type="Pfam" id="PF07690">
    <property type="entry name" value="MFS_1"/>
    <property type="match status" value="1"/>
</dbReference>
<feature type="transmembrane region" description="Helical" evidence="9">
    <location>
        <begin position="153"/>
        <end position="174"/>
    </location>
</feature>
<name>A0A1H1HKA8_9ACTN</name>
<feature type="transmembrane region" description="Helical" evidence="9">
    <location>
        <begin position="266"/>
        <end position="290"/>
    </location>
</feature>
<dbReference type="OrthoDB" id="9814303at2"/>
<dbReference type="InterPro" id="IPR004812">
    <property type="entry name" value="Efflux_drug-R_Bcr/CmlA"/>
</dbReference>
<dbReference type="InterPro" id="IPR005829">
    <property type="entry name" value="Sugar_transporter_CS"/>
</dbReference>
<evidence type="ECO:0000256" key="4">
    <source>
        <dbReference type="ARBA" id="ARBA00022475"/>
    </source>
</evidence>
<evidence type="ECO:0000256" key="7">
    <source>
        <dbReference type="ARBA" id="ARBA00023136"/>
    </source>
</evidence>
<dbReference type="PROSITE" id="PS50850">
    <property type="entry name" value="MFS"/>
    <property type="match status" value="1"/>
</dbReference>
<keyword evidence="12" id="KW-1185">Reference proteome</keyword>
<keyword evidence="6 9" id="KW-1133">Transmembrane helix</keyword>
<comment type="subcellular location">
    <subcellularLocation>
        <location evidence="1">Cell membrane</location>
        <topology evidence="1">Multi-pass membrane protein</topology>
    </subcellularLocation>
</comment>
<dbReference type="RefSeq" id="WP_093261793.1">
    <property type="nucleotide sequence ID" value="NZ_FNKK01000002.1"/>
</dbReference>
<dbReference type="STRING" id="35622.SAMN04489764_4543"/>
<dbReference type="InterPro" id="IPR011701">
    <property type="entry name" value="MFS"/>
</dbReference>
<dbReference type="AlphaFoldDB" id="A0A1H1HKA8"/>
<dbReference type="GO" id="GO:0005886">
    <property type="term" value="C:plasma membrane"/>
    <property type="evidence" value="ECO:0007669"/>
    <property type="project" value="UniProtKB-SubCell"/>
</dbReference>
<keyword evidence="5 9" id="KW-0812">Transmembrane</keyword>
<dbReference type="FunFam" id="1.20.1720.10:FF:000005">
    <property type="entry name" value="Bcr/CflA family efflux transporter"/>
    <property type="match status" value="1"/>
</dbReference>
<dbReference type="PANTHER" id="PTHR42718:SF9">
    <property type="entry name" value="MAJOR FACILITATOR SUPERFAMILY MULTIDRUG TRANSPORTER MFSC"/>
    <property type="match status" value="1"/>
</dbReference>
<dbReference type="CDD" id="cd17320">
    <property type="entry name" value="MFS_MdfA_MDR_like"/>
    <property type="match status" value="1"/>
</dbReference>
<evidence type="ECO:0000256" key="9">
    <source>
        <dbReference type="SAM" id="Phobius"/>
    </source>
</evidence>
<evidence type="ECO:0000256" key="8">
    <source>
        <dbReference type="SAM" id="MobiDB-lite"/>
    </source>
</evidence>
<comment type="similarity">
    <text evidence="2">Belongs to the major facilitator superfamily. Bcr/CmlA family.</text>
</comment>
<keyword evidence="7 9" id="KW-0472">Membrane</keyword>
<dbReference type="Proteomes" id="UP000217103">
    <property type="component" value="Unassembled WGS sequence"/>
</dbReference>
<feature type="transmembrane region" description="Helical" evidence="9">
    <location>
        <begin position="97"/>
        <end position="116"/>
    </location>
</feature>
<dbReference type="PROSITE" id="PS00216">
    <property type="entry name" value="SUGAR_TRANSPORT_1"/>
    <property type="match status" value="1"/>
</dbReference>
<feature type="region of interest" description="Disordered" evidence="8">
    <location>
        <begin position="1"/>
        <end position="52"/>
    </location>
</feature>
<gene>
    <name evidence="11" type="ORF">SAMN04489764_4543</name>
</gene>
<dbReference type="InterPro" id="IPR020846">
    <property type="entry name" value="MFS_dom"/>
</dbReference>
<feature type="transmembrane region" description="Helical" evidence="9">
    <location>
        <begin position="217"/>
        <end position="236"/>
    </location>
</feature>
<dbReference type="GO" id="GO:1990961">
    <property type="term" value="P:xenobiotic detoxification by transmembrane export across the plasma membrane"/>
    <property type="evidence" value="ECO:0007669"/>
    <property type="project" value="InterPro"/>
</dbReference>
<feature type="transmembrane region" description="Helical" evidence="9">
    <location>
        <begin position="422"/>
        <end position="442"/>
    </location>
</feature>
<feature type="transmembrane region" description="Helical" evidence="9">
    <location>
        <begin position="359"/>
        <end position="384"/>
    </location>
</feature>
<dbReference type="InterPro" id="IPR036259">
    <property type="entry name" value="MFS_trans_sf"/>
</dbReference>
<evidence type="ECO:0000256" key="2">
    <source>
        <dbReference type="ARBA" id="ARBA00006236"/>
    </source>
</evidence>
<evidence type="ECO:0000256" key="1">
    <source>
        <dbReference type="ARBA" id="ARBA00004651"/>
    </source>
</evidence>
<dbReference type="NCBIfam" id="TIGR00710">
    <property type="entry name" value="efflux_Bcr_CflA"/>
    <property type="match status" value="1"/>
</dbReference>
<organism evidence="11 12">
    <name type="scientific">Thermostaphylospora chromogena</name>
    <dbReference type="NCBI Taxonomy" id="35622"/>
    <lineage>
        <taxon>Bacteria</taxon>
        <taxon>Bacillati</taxon>
        <taxon>Actinomycetota</taxon>
        <taxon>Actinomycetes</taxon>
        <taxon>Streptosporangiales</taxon>
        <taxon>Thermomonosporaceae</taxon>
        <taxon>Thermostaphylospora</taxon>
    </lineage>
</organism>
<feature type="transmembrane region" description="Helical" evidence="9">
    <location>
        <begin position="186"/>
        <end position="205"/>
    </location>
</feature>